<dbReference type="GO" id="GO:0009252">
    <property type="term" value="P:peptidoglycan biosynthetic process"/>
    <property type="evidence" value="ECO:0007669"/>
    <property type="project" value="UniProtKB-UniRule"/>
</dbReference>
<evidence type="ECO:0000256" key="4">
    <source>
        <dbReference type="ARBA" id="ARBA00022679"/>
    </source>
</evidence>
<dbReference type="HAMAP" id="MF_02079">
    <property type="entry name" value="PGT_RodA"/>
    <property type="match status" value="1"/>
</dbReference>
<feature type="transmembrane region" description="Helical" evidence="11">
    <location>
        <begin position="298"/>
        <end position="317"/>
    </location>
</feature>
<dbReference type="GO" id="GO:0005886">
    <property type="term" value="C:plasma membrane"/>
    <property type="evidence" value="ECO:0007669"/>
    <property type="project" value="UniProtKB-SubCell"/>
</dbReference>
<feature type="transmembrane region" description="Helical" evidence="11">
    <location>
        <begin position="48"/>
        <end position="69"/>
    </location>
</feature>
<dbReference type="RefSeq" id="WP_148866413.1">
    <property type="nucleotide sequence ID" value="NZ_VNHO01000005.1"/>
</dbReference>
<dbReference type="InterPro" id="IPR001182">
    <property type="entry name" value="FtsW/RodA"/>
</dbReference>
<proteinExistence type="inferred from homology"/>
<comment type="subcellular location">
    <subcellularLocation>
        <location evidence="11">Cell membrane</location>
        <topology evidence="11">Multi-pass membrane protein</topology>
    </subcellularLocation>
    <subcellularLocation>
        <location evidence="1">Membrane</location>
        <topology evidence="1">Multi-pass membrane protein</topology>
    </subcellularLocation>
</comment>
<dbReference type="InterPro" id="IPR018365">
    <property type="entry name" value="Cell_cycle_FtsW-rel_CS"/>
</dbReference>
<comment type="pathway">
    <text evidence="11">Cell wall biogenesis; peptidoglycan biosynthesis.</text>
</comment>
<sequence>MDPKLLKNLEYQIIIVILLITALSILTITSATHATAPGGSFHYTKMQLIWFLLGLVAMAVVLMIDYHTIGMLSNAIYIANLVLLLVVLFMGKTTMGAQRWIPIGPFSFQPSEFSKLAVIITLAKHLDKKKTINNLKDLILVFVHVGIPMVLIMKQPDLGTSLVLLAIMFGMIFVAGTSLKLLLGTVAAGVAALPVLWQFLHDYQRMRILIFLNPNLDPLGFGYHVIQSKIAIGSGRFLGKGLFQGTQNQLDFIPEQQTDFIFAVLGEELGFIGGMVLLMLFFTLLYRTIRIAFRSRDILGSYMAAGVASMWVFQVLVNVGMTMGLMPVTGIPLPFMSYGGSSFLMNMMAVGLVLNIGMRRQKILF</sequence>
<organism evidence="12 13">
    <name type="scientific">Thermosediminibacter litoriperuensis</name>
    <dbReference type="NCBI Taxonomy" id="291989"/>
    <lineage>
        <taxon>Bacteria</taxon>
        <taxon>Bacillati</taxon>
        <taxon>Bacillota</taxon>
        <taxon>Clostridia</taxon>
        <taxon>Thermosediminibacterales</taxon>
        <taxon>Thermosediminibacteraceae</taxon>
        <taxon>Thermosediminibacter</taxon>
    </lineage>
</organism>
<dbReference type="UniPathway" id="UPA00219"/>
<evidence type="ECO:0000256" key="3">
    <source>
        <dbReference type="ARBA" id="ARBA00022676"/>
    </source>
</evidence>
<evidence type="ECO:0000256" key="1">
    <source>
        <dbReference type="ARBA" id="ARBA00004141"/>
    </source>
</evidence>
<dbReference type="Pfam" id="PF01098">
    <property type="entry name" value="FTSW_RODA_SPOVE"/>
    <property type="match status" value="1"/>
</dbReference>
<evidence type="ECO:0000256" key="10">
    <source>
        <dbReference type="ARBA" id="ARBA00023316"/>
    </source>
</evidence>
<keyword evidence="4 11" id="KW-0808">Transferase</keyword>
<dbReference type="GO" id="GO:0032153">
    <property type="term" value="C:cell division site"/>
    <property type="evidence" value="ECO:0007669"/>
    <property type="project" value="TreeGrafter"/>
</dbReference>
<dbReference type="Proteomes" id="UP000322294">
    <property type="component" value="Unassembled WGS sequence"/>
</dbReference>
<feature type="transmembrane region" description="Helical" evidence="11">
    <location>
        <begin position="75"/>
        <end position="91"/>
    </location>
</feature>
<feature type="transmembrane region" description="Helical" evidence="11">
    <location>
        <begin position="337"/>
        <end position="357"/>
    </location>
</feature>
<comment type="caution">
    <text evidence="12">The sequence shown here is derived from an EMBL/GenBank/DDBJ whole genome shotgun (WGS) entry which is preliminary data.</text>
</comment>
<evidence type="ECO:0000256" key="6">
    <source>
        <dbReference type="ARBA" id="ARBA00022960"/>
    </source>
</evidence>
<keyword evidence="8 11" id="KW-1133">Transmembrane helix</keyword>
<protein>
    <recommendedName>
        <fullName evidence="11">Peptidoglycan glycosyltransferase RodA</fullName>
        <shortName evidence="11">PGT</shortName>
        <ecNumber evidence="11">2.4.99.28</ecNumber>
    </recommendedName>
    <alternativeName>
        <fullName evidence="11">Cell elongation protein RodA</fullName>
    </alternativeName>
    <alternativeName>
        <fullName evidence="11">Cell wall polymerase</fullName>
    </alternativeName>
    <alternativeName>
        <fullName evidence="11">Peptidoglycan polymerase</fullName>
        <shortName evidence="11">PG polymerase</shortName>
    </alternativeName>
</protein>
<dbReference type="PANTHER" id="PTHR30474">
    <property type="entry name" value="CELL CYCLE PROTEIN"/>
    <property type="match status" value="1"/>
</dbReference>
<keyword evidence="7 11" id="KW-0573">Peptidoglycan synthesis</keyword>
<evidence type="ECO:0000313" key="13">
    <source>
        <dbReference type="Proteomes" id="UP000322294"/>
    </source>
</evidence>
<feature type="transmembrane region" description="Helical" evidence="11">
    <location>
        <begin position="181"/>
        <end position="200"/>
    </location>
</feature>
<feature type="transmembrane region" description="Helical" evidence="11">
    <location>
        <begin position="260"/>
        <end position="286"/>
    </location>
</feature>
<evidence type="ECO:0000313" key="12">
    <source>
        <dbReference type="EMBL" id="TYP57608.1"/>
    </source>
</evidence>
<dbReference type="EC" id="2.4.99.28" evidence="11"/>
<keyword evidence="10 11" id="KW-0961">Cell wall biogenesis/degradation</keyword>
<gene>
    <name evidence="11" type="primary">rodA</name>
    <name evidence="12" type="ORF">LZ11_00601</name>
</gene>
<evidence type="ECO:0000256" key="7">
    <source>
        <dbReference type="ARBA" id="ARBA00022984"/>
    </source>
</evidence>
<evidence type="ECO:0000256" key="11">
    <source>
        <dbReference type="HAMAP-Rule" id="MF_02079"/>
    </source>
</evidence>
<feature type="transmembrane region" description="Helical" evidence="11">
    <location>
        <begin position="158"/>
        <end position="174"/>
    </location>
</feature>
<reference evidence="12 13" key="1">
    <citation type="submission" date="2019-07" db="EMBL/GenBank/DDBJ databases">
        <title>Genomic Encyclopedia of Type Strains, Phase I: the one thousand microbial genomes (KMG-I) project.</title>
        <authorList>
            <person name="Kyrpides N."/>
        </authorList>
    </citation>
    <scope>NUCLEOTIDE SEQUENCE [LARGE SCALE GENOMIC DNA]</scope>
    <source>
        <strain evidence="12 13">DSM 16647</strain>
    </source>
</reference>
<keyword evidence="6 11" id="KW-0133">Cell shape</keyword>
<dbReference type="EMBL" id="VNHO01000005">
    <property type="protein sequence ID" value="TYP57608.1"/>
    <property type="molecule type" value="Genomic_DNA"/>
</dbReference>
<dbReference type="AlphaFoldDB" id="A0A5S5AW74"/>
<feature type="transmembrane region" description="Helical" evidence="11">
    <location>
        <begin position="12"/>
        <end position="36"/>
    </location>
</feature>
<name>A0A5S5AW74_9FIRM</name>
<dbReference type="GO" id="GO:0051301">
    <property type="term" value="P:cell division"/>
    <property type="evidence" value="ECO:0007669"/>
    <property type="project" value="InterPro"/>
</dbReference>
<comment type="function">
    <text evidence="11">Peptidoglycan polymerase that is essential for cell wall elongation.</text>
</comment>
<dbReference type="GO" id="GO:0071555">
    <property type="term" value="P:cell wall organization"/>
    <property type="evidence" value="ECO:0007669"/>
    <property type="project" value="UniProtKB-KW"/>
</dbReference>
<keyword evidence="9 11" id="KW-0472">Membrane</keyword>
<evidence type="ECO:0000256" key="2">
    <source>
        <dbReference type="ARBA" id="ARBA00022475"/>
    </source>
</evidence>
<evidence type="ECO:0000256" key="5">
    <source>
        <dbReference type="ARBA" id="ARBA00022692"/>
    </source>
</evidence>
<keyword evidence="2 11" id="KW-1003">Cell membrane</keyword>
<keyword evidence="13" id="KW-1185">Reference proteome</keyword>
<accession>A0A5S5AW74</accession>
<dbReference type="PROSITE" id="PS00428">
    <property type="entry name" value="FTSW_RODA_SPOVE"/>
    <property type="match status" value="1"/>
</dbReference>
<keyword evidence="5 11" id="KW-0812">Transmembrane</keyword>
<feature type="transmembrane region" description="Helical" evidence="11">
    <location>
        <begin position="134"/>
        <end position="152"/>
    </location>
</feature>
<comment type="catalytic activity">
    <reaction evidence="11">
        <text>[GlcNAc-(1-&gt;4)-Mur2Ac(oyl-L-Ala-gamma-D-Glu-L-Lys-D-Ala-D-Ala)](n)-di-trans,octa-cis-undecaprenyl diphosphate + beta-D-GlcNAc-(1-&gt;4)-Mur2Ac(oyl-L-Ala-gamma-D-Glu-L-Lys-D-Ala-D-Ala)-di-trans,octa-cis-undecaprenyl diphosphate = [GlcNAc-(1-&gt;4)-Mur2Ac(oyl-L-Ala-gamma-D-Glu-L-Lys-D-Ala-D-Ala)](n+1)-di-trans,octa-cis-undecaprenyl diphosphate + di-trans,octa-cis-undecaprenyl diphosphate + H(+)</text>
        <dbReference type="Rhea" id="RHEA:23708"/>
        <dbReference type="Rhea" id="RHEA-COMP:9602"/>
        <dbReference type="Rhea" id="RHEA-COMP:9603"/>
        <dbReference type="ChEBI" id="CHEBI:15378"/>
        <dbReference type="ChEBI" id="CHEBI:58405"/>
        <dbReference type="ChEBI" id="CHEBI:60033"/>
        <dbReference type="ChEBI" id="CHEBI:78435"/>
        <dbReference type="EC" id="2.4.99.28"/>
    </reaction>
</comment>
<dbReference type="GO" id="GO:0008955">
    <property type="term" value="F:peptidoglycan glycosyltransferase activity"/>
    <property type="evidence" value="ECO:0007669"/>
    <property type="project" value="UniProtKB-UniRule"/>
</dbReference>
<keyword evidence="3 11" id="KW-0328">Glycosyltransferase</keyword>
<dbReference type="InterPro" id="IPR011923">
    <property type="entry name" value="RodA/MrdB"/>
</dbReference>
<dbReference type="OrthoDB" id="9812661at2"/>
<dbReference type="GO" id="GO:0015648">
    <property type="term" value="F:lipid-linked peptidoglycan transporter activity"/>
    <property type="evidence" value="ECO:0007669"/>
    <property type="project" value="TreeGrafter"/>
</dbReference>
<evidence type="ECO:0000256" key="9">
    <source>
        <dbReference type="ARBA" id="ARBA00023136"/>
    </source>
</evidence>
<evidence type="ECO:0000256" key="8">
    <source>
        <dbReference type="ARBA" id="ARBA00022989"/>
    </source>
</evidence>
<dbReference type="GO" id="GO:0008360">
    <property type="term" value="P:regulation of cell shape"/>
    <property type="evidence" value="ECO:0007669"/>
    <property type="project" value="UniProtKB-KW"/>
</dbReference>
<dbReference type="NCBIfam" id="TIGR02210">
    <property type="entry name" value="rodA_shape"/>
    <property type="match status" value="1"/>
</dbReference>
<comment type="similarity">
    <text evidence="11">Belongs to the SEDS family. MrdB/RodA subfamily.</text>
</comment>
<dbReference type="PANTHER" id="PTHR30474:SF1">
    <property type="entry name" value="PEPTIDOGLYCAN GLYCOSYLTRANSFERASE MRDB"/>
    <property type="match status" value="1"/>
</dbReference>